<feature type="signal peptide" evidence="2">
    <location>
        <begin position="1"/>
        <end position="16"/>
    </location>
</feature>
<evidence type="ECO:0008006" key="5">
    <source>
        <dbReference type="Google" id="ProtNLM"/>
    </source>
</evidence>
<reference evidence="3" key="1">
    <citation type="submission" date="2021-06" db="EMBL/GenBank/DDBJ databases">
        <title>Comparative genomics, transcriptomics and evolutionary studies reveal genomic signatures of adaptation to plant cell wall in hemibiotrophic fungi.</title>
        <authorList>
            <consortium name="DOE Joint Genome Institute"/>
            <person name="Baroncelli R."/>
            <person name="Diaz J.F."/>
            <person name="Benocci T."/>
            <person name="Peng M."/>
            <person name="Battaglia E."/>
            <person name="Haridas S."/>
            <person name="Andreopoulos W."/>
            <person name="Labutti K."/>
            <person name="Pangilinan J."/>
            <person name="Floch G.L."/>
            <person name="Makela M.R."/>
            <person name="Henrissat B."/>
            <person name="Grigoriev I.V."/>
            <person name="Crouch J.A."/>
            <person name="De Vries R.P."/>
            <person name="Sukno S.A."/>
            <person name="Thon M.R."/>
        </authorList>
    </citation>
    <scope>NUCLEOTIDE SEQUENCE</scope>
    <source>
        <strain evidence="3">CBS 102054</strain>
    </source>
</reference>
<evidence type="ECO:0000313" key="4">
    <source>
        <dbReference type="Proteomes" id="UP001243989"/>
    </source>
</evidence>
<dbReference type="RefSeq" id="XP_060439435.1">
    <property type="nucleotide sequence ID" value="XM_060591415.1"/>
</dbReference>
<name>A0AAI9ZH21_9PEZI</name>
<sequence>MIFFLPLIFALSCLDSSRIPDHPLHRSLMISTGGVYFEVISKHKVLNCSVRCDFGRGKPGNRSIDPSNHAIYESGSAPRTKSRTDRRESLMPDDCTRHSVCKTMATKGYTRPLF</sequence>
<evidence type="ECO:0000313" key="3">
    <source>
        <dbReference type="EMBL" id="KAK1623440.1"/>
    </source>
</evidence>
<comment type="caution">
    <text evidence="3">The sequence shown here is derived from an EMBL/GenBank/DDBJ whole genome shotgun (WGS) entry which is preliminary data.</text>
</comment>
<evidence type="ECO:0000256" key="2">
    <source>
        <dbReference type="SAM" id="SignalP"/>
    </source>
</evidence>
<organism evidence="3 4">
    <name type="scientific">Colletotrichum phormii</name>
    <dbReference type="NCBI Taxonomy" id="359342"/>
    <lineage>
        <taxon>Eukaryota</taxon>
        <taxon>Fungi</taxon>
        <taxon>Dikarya</taxon>
        <taxon>Ascomycota</taxon>
        <taxon>Pezizomycotina</taxon>
        <taxon>Sordariomycetes</taxon>
        <taxon>Hypocreomycetidae</taxon>
        <taxon>Glomerellales</taxon>
        <taxon>Glomerellaceae</taxon>
        <taxon>Colletotrichum</taxon>
        <taxon>Colletotrichum acutatum species complex</taxon>
    </lineage>
</organism>
<feature type="chain" id="PRO_5042594157" description="Secreted protein" evidence="2">
    <location>
        <begin position="17"/>
        <end position="114"/>
    </location>
</feature>
<dbReference type="Proteomes" id="UP001243989">
    <property type="component" value="Unassembled WGS sequence"/>
</dbReference>
<dbReference type="AlphaFoldDB" id="A0AAI9ZH21"/>
<gene>
    <name evidence="3" type="ORF">BDP81DRAFT_439571</name>
</gene>
<feature type="region of interest" description="Disordered" evidence="1">
    <location>
        <begin position="61"/>
        <end position="91"/>
    </location>
</feature>
<protein>
    <recommendedName>
        <fullName evidence="5">Secreted protein</fullName>
    </recommendedName>
</protein>
<accession>A0AAI9ZH21</accession>
<dbReference type="EMBL" id="JAHMHQ010000029">
    <property type="protein sequence ID" value="KAK1623440.1"/>
    <property type="molecule type" value="Genomic_DNA"/>
</dbReference>
<dbReference type="GeneID" id="85476277"/>
<evidence type="ECO:0000256" key="1">
    <source>
        <dbReference type="SAM" id="MobiDB-lite"/>
    </source>
</evidence>
<keyword evidence="2" id="KW-0732">Signal</keyword>
<keyword evidence="4" id="KW-1185">Reference proteome</keyword>
<proteinExistence type="predicted"/>
<feature type="compositionally biased region" description="Basic and acidic residues" evidence="1">
    <location>
        <begin position="82"/>
        <end position="91"/>
    </location>
</feature>